<evidence type="ECO:0000256" key="1">
    <source>
        <dbReference type="ARBA" id="ARBA00023242"/>
    </source>
</evidence>
<dbReference type="RefSeq" id="XP_016257696.1">
    <property type="nucleotide sequence ID" value="XM_016412076.1"/>
</dbReference>
<gene>
    <name evidence="3" type="ORF">PV06_10519</name>
</gene>
<evidence type="ECO:0000313" key="3">
    <source>
        <dbReference type="EMBL" id="KIW37480.1"/>
    </source>
</evidence>
<reference evidence="3 4" key="1">
    <citation type="submission" date="2015-01" db="EMBL/GenBank/DDBJ databases">
        <title>The Genome Sequence of Exophiala oligosperma CBS72588.</title>
        <authorList>
            <consortium name="The Broad Institute Genomics Platform"/>
            <person name="Cuomo C."/>
            <person name="de Hoog S."/>
            <person name="Gorbushina A."/>
            <person name="Stielow B."/>
            <person name="Teixiera M."/>
            <person name="Abouelleil A."/>
            <person name="Chapman S.B."/>
            <person name="Priest M."/>
            <person name="Young S.K."/>
            <person name="Wortman J."/>
            <person name="Nusbaum C."/>
            <person name="Birren B."/>
        </authorList>
    </citation>
    <scope>NUCLEOTIDE SEQUENCE [LARGE SCALE GENOMIC DNA]</scope>
    <source>
        <strain evidence="3 4">CBS 72588</strain>
    </source>
</reference>
<accession>A0A0D2D580</accession>
<protein>
    <recommendedName>
        <fullName evidence="2">Xylanolytic transcriptional activator regulatory domain-containing protein</fullName>
    </recommendedName>
</protein>
<feature type="domain" description="Xylanolytic transcriptional activator regulatory" evidence="2">
    <location>
        <begin position="244"/>
        <end position="313"/>
    </location>
</feature>
<name>A0A0D2D580_9EURO</name>
<dbReference type="InterPro" id="IPR007219">
    <property type="entry name" value="XnlR_reg_dom"/>
</dbReference>
<dbReference type="GO" id="GO:0003677">
    <property type="term" value="F:DNA binding"/>
    <property type="evidence" value="ECO:0007669"/>
    <property type="project" value="InterPro"/>
</dbReference>
<dbReference type="VEuPathDB" id="FungiDB:PV06_10519"/>
<dbReference type="OrthoDB" id="4451586at2759"/>
<dbReference type="AlphaFoldDB" id="A0A0D2D580"/>
<dbReference type="EMBL" id="KN847344">
    <property type="protein sequence ID" value="KIW37480.1"/>
    <property type="molecule type" value="Genomic_DNA"/>
</dbReference>
<dbReference type="GO" id="GO:0008270">
    <property type="term" value="F:zinc ion binding"/>
    <property type="evidence" value="ECO:0007669"/>
    <property type="project" value="InterPro"/>
</dbReference>
<keyword evidence="1" id="KW-0539">Nucleus</keyword>
<dbReference type="CDD" id="cd12148">
    <property type="entry name" value="fungal_TF_MHR"/>
    <property type="match status" value="1"/>
</dbReference>
<dbReference type="PANTHER" id="PTHR47425">
    <property type="entry name" value="FARB-RELATED"/>
    <property type="match status" value="1"/>
</dbReference>
<sequence length="763" mass="85891">MEKGVPCSKCTHSKRHCFTSKPRKLDRAQRKPQDNLSLVHDLAPKADGIVSLNNSATEHGDIRGSDVSRCSLNKRKCQTPITREYLSSYLRAQEKPWLTLPGFIESPALHLDQSTLEYLAQQGAFNLPPEGIRNEFLKCFVDYVQPFGPVLDVRAFVRAIQQNDPYNPISLSLLWAVVFAASSFIDIDHLRLLGFNTRRSARQHLYRLVKLLYSFDVAGGPTARLQIALLLTFGYETPDDLHDAWYWLGVAITWAKTLGAHCVSSGGQPRNPRNNLLRRLWWSCWVRDRIITIGLRRPMHIKTGVPELDLDDFDLAPTSQDITKTLGLPRSVKDSNTITKLARITLALGSLCEYIGDIFNGLFLEGTGSAKPKQEAEHSQCKWHSLTTDINWISQMNKRLEDWLSRTAQEVQLFAPGSLEVINDEEDSSILIVHRAMLVCLYYTISTTLYRSQFLDARSAAIRLSALQELSLLKVQVAADRVFRVYMNLKERALIQFLPHMGVVCLIPATLAHLLESQTNDRTARKMSLQKAQSCVDILHELSQTYASAEYAILNLMIAKGRICGSLDVSDKEEEPGITQPQIVSSLLQSMTMSTEERHLLSYWLLDTDINSFSQIESSDMFNLALLYGCNQERCGGKREHSGQVNSRVLQNNPVENLPALAPPSSSLVEPFGWGQNSQSFAEHYCDSSLTPTNSFGTLEIPSNIFTIDTTEEDTLNFDMVLDKTCMQNGLISSSEDWRTKSPFLESNLNELAEVFDFNLACQ</sequence>
<proteinExistence type="predicted"/>
<dbReference type="HOGENOM" id="CLU_365633_0_0_1"/>
<dbReference type="GO" id="GO:0006351">
    <property type="term" value="P:DNA-templated transcription"/>
    <property type="evidence" value="ECO:0007669"/>
    <property type="project" value="InterPro"/>
</dbReference>
<keyword evidence="4" id="KW-1185">Reference proteome</keyword>
<dbReference type="SMART" id="SM00906">
    <property type="entry name" value="Fungal_trans"/>
    <property type="match status" value="1"/>
</dbReference>
<organism evidence="3 4">
    <name type="scientific">Exophiala oligosperma</name>
    <dbReference type="NCBI Taxonomy" id="215243"/>
    <lineage>
        <taxon>Eukaryota</taxon>
        <taxon>Fungi</taxon>
        <taxon>Dikarya</taxon>
        <taxon>Ascomycota</taxon>
        <taxon>Pezizomycotina</taxon>
        <taxon>Eurotiomycetes</taxon>
        <taxon>Chaetothyriomycetidae</taxon>
        <taxon>Chaetothyriales</taxon>
        <taxon>Herpotrichiellaceae</taxon>
        <taxon>Exophiala</taxon>
    </lineage>
</organism>
<evidence type="ECO:0000259" key="2">
    <source>
        <dbReference type="SMART" id="SM00906"/>
    </source>
</evidence>
<dbReference type="GeneID" id="27362593"/>
<evidence type="ECO:0000313" key="4">
    <source>
        <dbReference type="Proteomes" id="UP000053342"/>
    </source>
</evidence>
<dbReference type="InterPro" id="IPR052761">
    <property type="entry name" value="Fungal_Detox/Toxin_TFs"/>
</dbReference>
<dbReference type="Pfam" id="PF04082">
    <property type="entry name" value="Fungal_trans"/>
    <property type="match status" value="1"/>
</dbReference>
<dbReference type="Proteomes" id="UP000053342">
    <property type="component" value="Unassembled WGS sequence"/>
</dbReference>
<dbReference type="PANTHER" id="PTHR47425:SF3">
    <property type="entry name" value="ZN(II)2CYS6 TRANSCRIPTION FACTOR (EUROFUNG)"/>
    <property type="match status" value="1"/>
</dbReference>
<dbReference type="STRING" id="215243.A0A0D2D580"/>